<dbReference type="InterPro" id="IPR008979">
    <property type="entry name" value="Galactose-bd-like_sf"/>
</dbReference>
<dbReference type="Gene3D" id="2.60.120.260">
    <property type="entry name" value="Galactose-binding domain-like"/>
    <property type="match status" value="1"/>
</dbReference>
<feature type="domain" description="Secretion system C-terminal sorting" evidence="3">
    <location>
        <begin position="1093"/>
        <end position="1163"/>
    </location>
</feature>
<dbReference type="Pfam" id="PF18962">
    <property type="entry name" value="Por_Secre_tail"/>
    <property type="match status" value="1"/>
</dbReference>
<feature type="signal peptide" evidence="2">
    <location>
        <begin position="1"/>
        <end position="22"/>
    </location>
</feature>
<protein>
    <submittedName>
        <fullName evidence="5">Uncharacterized protein</fullName>
    </submittedName>
</protein>
<keyword evidence="6" id="KW-1185">Reference proteome</keyword>
<organism evidence="5 6">
    <name type="scientific">Aurantibacter aestuarii</name>
    <dbReference type="NCBI Taxonomy" id="1266046"/>
    <lineage>
        <taxon>Bacteria</taxon>
        <taxon>Pseudomonadati</taxon>
        <taxon>Bacteroidota</taxon>
        <taxon>Flavobacteriia</taxon>
        <taxon>Flavobacteriales</taxon>
        <taxon>Flavobacteriaceae</taxon>
        <taxon>Aurantibacter</taxon>
    </lineage>
</organism>
<evidence type="ECO:0000259" key="3">
    <source>
        <dbReference type="Pfam" id="PF18962"/>
    </source>
</evidence>
<evidence type="ECO:0000256" key="2">
    <source>
        <dbReference type="SAM" id="SignalP"/>
    </source>
</evidence>
<evidence type="ECO:0000256" key="1">
    <source>
        <dbReference type="ARBA" id="ARBA00022729"/>
    </source>
</evidence>
<feature type="domain" description="CEMIP beta-helix" evidence="4">
    <location>
        <begin position="412"/>
        <end position="489"/>
    </location>
</feature>
<dbReference type="OrthoDB" id="5477965at2"/>
<proteinExistence type="predicted"/>
<feature type="chain" id="PRO_5015436940" evidence="2">
    <location>
        <begin position="23"/>
        <end position="1165"/>
    </location>
</feature>
<dbReference type="Proteomes" id="UP000238426">
    <property type="component" value="Unassembled WGS sequence"/>
</dbReference>
<dbReference type="EMBL" id="PXOQ01000015">
    <property type="protein sequence ID" value="PSG86287.1"/>
    <property type="molecule type" value="Genomic_DNA"/>
</dbReference>
<dbReference type="SUPFAM" id="SSF49785">
    <property type="entry name" value="Galactose-binding domain-like"/>
    <property type="match status" value="1"/>
</dbReference>
<evidence type="ECO:0000313" key="6">
    <source>
        <dbReference type="Proteomes" id="UP000238426"/>
    </source>
</evidence>
<evidence type="ECO:0000313" key="5">
    <source>
        <dbReference type="EMBL" id="PSG86287.1"/>
    </source>
</evidence>
<gene>
    <name evidence="5" type="ORF">C7H52_11360</name>
</gene>
<name>A0A2T1N4S8_9FLAO</name>
<dbReference type="InterPro" id="IPR055401">
    <property type="entry name" value="CEMIP_beta-hel_dom"/>
</dbReference>
<sequence length="1165" mass="128145">MKLKLRFILALFFTLWISTGFSQGLDALFPTNLANHTAQISGDWDNTSTWGSSGVPGEGAIIYIPNGITVNYNSTVSGNPHLFIIRVDGTLNISQPDPTKTTRMRFDTMFTGMMSNLNIIANSTSTGQVIIDINPFDIMGNPVRNTWTNAQKNHFTDNAPVKQYTYTVTGDDRYDTLDEANNSTDPLTVSRTLSATLNSGVGVLGRYQWDPKQVSLGIMTMGNVNIDGLEKTNMVKLGADALSGSNTVQLSSIPSNWTNNDDIIITSGGNDDATNNGEDLVKLSSNVTGTTLNLSTSLNKNHEGRNAPNLGQTLHCYAGNLTRSITIKSPFTTNVDERGHIMAMNMGNNPNVSIKNALFLRLGRTDKSRPTDDFYFGSWLAPGAPISKVSTLGMECAQMIAAAPDEITNSRGRYSIHLHKMGASSTSPMAIIKGNVVWDNPGWGITHHDSHADISKNVVYNVIGAGIVSETGSETGLWADNLVTNVQAGYNGDVYESSLYYDDILFSGVGLGMKGRAVLCKNNVVTNARFGIRVINFNNSISNLDRVDAQALAVSRPGYEVDNFPLNRNGYSKYGDGVLPLEASLIMENTTIIDCNNAMKSIERDMGVNHESRSVFDGFIAWGIRSGLGITYQADYSYKDVYISGDGTNNTLGIDLWKHSHNQSFENITLADLTYGIKVSKLVLNNNTSSTTIGPKVRNNGFTPWLFVDFNYSDNVTNLYELEIDNPSTDPSYQYEQCTDNTIILPSSEFSARETTFTLKNDPTLDYNSTGETALRFNVDGYITDDFGVYDMGVQQSLAQGDLRLGYPERIYQFASQAKFIEYLNANGVYKDEANGDQLYFIINESLPNRRTFNYTTFPVRVKILNAPSTAPFSNPQVETPSALAPKNELISVNAVVSQSSTAPNTNYNDGFSVEGNKPVNYIAQNAVDGNNNGRINVNYYQRDLVPFVGSQSKTQAQFQPWYELDFGEMKTIESFDLWNTVDLPANGQDEESVSSGFNNFYVFISDTPFSSMSAQDTATLISESDYAYYHTGGTKRKVSQDGLSVVGRYMRIQSNKTSNTAVLKFAEIEVVGSTFLGTLSTNDIQVGHLFKVYPNPTSSNVTVDLGNTYKNIDLKITNMLGQEVFKTKRQNSTKINLNIVGSTGIYFLHIKADDESKIIKLIKR</sequence>
<dbReference type="Pfam" id="PF24606">
    <property type="entry name" value="CEMIP_beta-hel"/>
    <property type="match status" value="1"/>
</dbReference>
<evidence type="ECO:0000259" key="4">
    <source>
        <dbReference type="Pfam" id="PF24606"/>
    </source>
</evidence>
<dbReference type="InterPro" id="IPR026444">
    <property type="entry name" value="Secre_tail"/>
</dbReference>
<dbReference type="AlphaFoldDB" id="A0A2T1N4S8"/>
<reference evidence="5 6" key="1">
    <citation type="submission" date="2018-03" db="EMBL/GenBank/DDBJ databases">
        <title>Mesoflavibacter sp. HG37 and Mesoflavibacter sp. HG96 sp.nov., two marine bacteria isolated from seawater of Western Pacific Ocean.</title>
        <authorList>
            <person name="Cheng H."/>
            <person name="Wu Y.-H."/>
            <person name="Guo L.-L."/>
            <person name="Xu X.-W."/>
        </authorList>
    </citation>
    <scope>NUCLEOTIDE SEQUENCE [LARGE SCALE GENOMIC DNA]</scope>
    <source>
        <strain evidence="5 6">KCTC 32269</strain>
    </source>
</reference>
<comment type="caution">
    <text evidence="5">The sequence shown here is derived from an EMBL/GenBank/DDBJ whole genome shotgun (WGS) entry which is preliminary data.</text>
</comment>
<dbReference type="NCBIfam" id="TIGR04183">
    <property type="entry name" value="Por_Secre_tail"/>
    <property type="match status" value="1"/>
</dbReference>
<dbReference type="RefSeq" id="WP_106464025.1">
    <property type="nucleotide sequence ID" value="NZ_PXOQ01000015.1"/>
</dbReference>
<accession>A0A2T1N4S8</accession>
<keyword evidence="1 2" id="KW-0732">Signal</keyword>